<accession>A0ABY2QN12</accession>
<evidence type="ECO:0000313" key="1">
    <source>
        <dbReference type="EMBL" id="THG41460.1"/>
    </source>
</evidence>
<protein>
    <recommendedName>
        <fullName evidence="3">Transcriptional regulator</fullName>
    </recommendedName>
</protein>
<keyword evidence="2" id="KW-1185">Reference proteome</keyword>
<gene>
    <name evidence="1" type="ORF">E5988_02750</name>
</gene>
<proteinExistence type="predicted"/>
<reference evidence="1 2" key="1">
    <citation type="submission" date="2019-04" db="EMBL/GenBank/DDBJ databases">
        <title>Microbes associate with the intestines of laboratory mice.</title>
        <authorList>
            <person name="Navarre W."/>
            <person name="Wong E."/>
            <person name="Huang K.C."/>
            <person name="Tropini C."/>
            <person name="Ng K."/>
            <person name="Yu B."/>
        </authorList>
    </citation>
    <scope>NUCLEOTIDE SEQUENCE [LARGE SCALE GENOMIC DNA]</scope>
    <source>
        <strain evidence="1 2">NM83_B4-11</strain>
    </source>
</reference>
<dbReference type="EMBL" id="SSTI01000002">
    <property type="protein sequence ID" value="THG41460.1"/>
    <property type="molecule type" value="Genomic_DNA"/>
</dbReference>
<evidence type="ECO:0008006" key="3">
    <source>
        <dbReference type="Google" id="ProtNLM"/>
    </source>
</evidence>
<comment type="caution">
    <text evidence="1">The sequence shown here is derived from an EMBL/GenBank/DDBJ whole genome shotgun (WGS) entry which is preliminary data.</text>
</comment>
<sequence length="72" mass="7947">MSLLTQIDCYLRRTGIPPTTFGRRVVNDPRLVHDLRRGRTPGPKMRARVEAALREAAADVPIAANGHEAEAN</sequence>
<name>A0ABY2QN12_9SPHN</name>
<evidence type="ECO:0000313" key="2">
    <source>
        <dbReference type="Proteomes" id="UP000308038"/>
    </source>
</evidence>
<dbReference type="Proteomes" id="UP000308038">
    <property type="component" value="Unassembled WGS sequence"/>
</dbReference>
<dbReference type="RefSeq" id="WP_046409226.1">
    <property type="nucleotide sequence ID" value="NZ_SSTI01000002.1"/>
</dbReference>
<organism evidence="1 2">
    <name type="scientific">Sphingomonas olei</name>
    <dbReference type="NCBI Taxonomy" id="1886787"/>
    <lineage>
        <taxon>Bacteria</taxon>
        <taxon>Pseudomonadati</taxon>
        <taxon>Pseudomonadota</taxon>
        <taxon>Alphaproteobacteria</taxon>
        <taxon>Sphingomonadales</taxon>
        <taxon>Sphingomonadaceae</taxon>
        <taxon>Sphingomonas</taxon>
    </lineage>
</organism>